<evidence type="ECO:0000313" key="1">
    <source>
        <dbReference type="EMBL" id="STP06277.1"/>
    </source>
</evidence>
<reference evidence="1 3" key="1">
    <citation type="submission" date="2018-06" db="EMBL/GenBank/DDBJ databases">
        <authorList>
            <consortium name="Pathogen Informatics"/>
            <person name="Doyle S."/>
        </authorList>
    </citation>
    <scope>NUCLEOTIDE SEQUENCE [LARGE SCALE GENOMIC DNA]</scope>
    <source>
        <strain evidence="1 3">NCTC10672</strain>
    </source>
</reference>
<evidence type="ECO:0000313" key="3">
    <source>
        <dbReference type="Proteomes" id="UP000254186"/>
    </source>
</evidence>
<dbReference type="InterPro" id="IPR010982">
    <property type="entry name" value="Lambda_DNA-bd_dom_sf"/>
</dbReference>
<evidence type="ECO:0000313" key="2">
    <source>
        <dbReference type="EMBL" id="STP06357.1"/>
    </source>
</evidence>
<dbReference type="RefSeq" id="WP_012771334.1">
    <property type="nucleotide sequence ID" value="NZ_JUOR01000075.1"/>
</dbReference>
<dbReference type="SUPFAM" id="SSF47413">
    <property type="entry name" value="lambda repressor-like DNA-binding domains"/>
    <property type="match status" value="1"/>
</dbReference>
<dbReference type="Proteomes" id="UP000254186">
    <property type="component" value="Unassembled WGS sequence"/>
</dbReference>
<organism evidence="1 3">
    <name type="scientific">Haemophilus parainfluenzae</name>
    <dbReference type="NCBI Taxonomy" id="729"/>
    <lineage>
        <taxon>Bacteria</taxon>
        <taxon>Pseudomonadati</taxon>
        <taxon>Pseudomonadota</taxon>
        <taxon>Gammaproteobacteria</taxon>
        <taxon>Pasteurellales</taxon>
        <taxon>Pasteurellaceae</taxon>
        <taxon>Haemophilus</taxon>
    </lineage>
</organism>
<proteinExistence type="predicted"/>
<gene>
    <name evidence="1" type="ORF">NCTC10672_02299</name>
    <name evidence="2" type="ORF">NCTC10672_02382</name>
</gene>
<accession>A0A377JL37</accession>
<dbReference type="Gene3D" id="1.10.260.40">
    <property type="entry name" value="lambda repressor-like DNA-binding domains"/>
    <property type="match status" value="1"/>
</dbReference>
<name>A0A377JL37_HAEPA</name>
<dbReference type="EMBL" id="UGHY01000002">
    <property type="protein sequence ID" value="STP06277.1"/>
    <property type="molecule type" value="Genomic_DNA"/>
</dbReference>
<dbReference type="InterPro" id="IPR031856">
    <property type="entry name" value="YdaS_toxin-like"/>
</dbReference>
<dbReference type="AlphaFoldDB" id="A0A377JL37"/>
<protein>
    <submittedName>
        <fullName evidence="1">Uncharacterized protein conserved in bacteria, prophage-related</fullName>
    </submittedName>
</protein>
<dbReference type="EMBL" id="UGHY01000002">
    <property type="protein sequence ID" value="STP06357.1"/>
    <property type="molecule type" value="Genomic_DNA"/>
</dbReference>
<dbReference type="Pfam" id="PF15943">
    <property type="entry name" value="YdaS_toxin"/>
    <property type="match status" value="1"/>
</dbReference>
<dbReference type="GO" id="GO:0003677">
    <property type="term" value="F:DNA binding"/>
    <property type="evidence" value="ECO:0007669"/>
    <property type="project" value="InterPro"/>
</dbReference>
<sequence length="70" mass="7546">MKNEAIEKAISICGSQVKLSQECGVSQVSVSFWLNGGGINAKYIPRIVKATKGKVTEKQILHSLANLTDN</sequence>